<protein>
    <submittedName>
        <fullName evidence="1">Acyltransferase</fullName>
    </submittedName>
</protein>
<sequence>MNFLFKIVNAANRKSQLGVLKNHPNTDLAGDPKLGTGNHFVLYPNARQISIGAQLNLRNHIHFIVGNYARLAIGNRVFMNNFCSVNCLEHIEIGDHTLFGENVKIYDHNHRYERTENGLRLSHSEFTTAPVKIGKNCWLGSNVTVLKGVTIGDNCIIGAGCTIAKDVPANSTVINQQQLIFK</sequence>
<organism evidence="1 2">
    <name type="scientific">Chryseobacterium taklimakanense</name>
    <dbReference type="NCBI Taxonomy" id="536441"/>
    <lineage>
        <taxon>Bacteria</taxon>
        <taxon>Pseudomonadati</taxon>
        <taxon>Bacteroidota</taxon>
        <taxon>Flavobacteriia</taxon>
        <taxon>Flavobacteriales</taxon>
        <taxon>Weeksellaceae</taxon>
        <taxon>Chryseobacterium group</taxon>
        <taxon>Chryseobacterium</taxon>
    </lineage>
</organism>
<dbReference type="Gene3D" id="2.160.10.10">
    <property type="entry name" value="Hexapeptide repeat proteins"/>
    <property type="match status" value="1"/>
</dbReference>
<name>A0A3G8WLK6_9FLAO</name>
<dbReference type="PANTHER" id="PTHR23416">
    <property type="entry name" value="SIALIC ACID SYNTHASE-RELATED"/>
    <property type="match status" value="1"/>
</dbReference>
<dbReference type="InterPro" id="IPR001451">
    <property type="entry name" value="Hexapep"/>
</dbReference>
<keyword evidence="1" id="KW-0012">Acyltransferase</keyword>
<proteinExistence type="predicted"/>
<evidence type="ECO:0000313" key="2">
    <source>
        <dbReference type="Proteomes" id="UP000282297"/>
    </source>
</evidence>
<gene>
    <name evidence="1" type="ORF">EIH08_11320</name>
</gene>
<reference evidence="2" key="1">
    <citation type="submission" date="2018-11" db="EMBL/GenBank/DDBJ databases">
        <title>Proposal to divide the Flavobacteriaceae and reorganize its genera based on Amino Acid Identity values calculated from whole genome sequences.</title>
        <authorList>
            <person name="Nicholson A.C."/>
            <person name="Gulvik C.A."/>
            <person name="Whitney A.M."/>
            <person name="Humrighouse B.W."/>
            <person name="Bell M."/>
            <person name="Holmes B."/>
            <person name="Steigerwalt A.B."/>
            <person name="Villarma A."/>
            <person name="Sheth M."/>
            <person name="Batra D."/>
            <person name="Pryor J."/>
            <person name="Bernardet J.-F."/>
            <person name="Hugo C."/>
            <person name="Kampfer P."/>
            <person name="Newman J.D."/>
            <person name="McQuiston J.R."/>
        </authorList>
    </citation>
    <scope>NUCLEOTIDE SEQUENCE [LARGE SCALE GENOMIC DNA]</scope>
    <source>
        <strain evidence="2">H4753</strain>
    </source>
</reference>
<accession>A0A3G8WLK6</accession>
<keyword evidence="1" id="KW-0808">Transferase</keyword>
<evidence type="ECO:0000313" key="1">
    <source>
        <dbReference type="EMBL" id="AZI21479.1"/>
    </source>
</evidence>
<dbReference type="InterPro" id="IPR051159">
    <property type="entry name" value="Hexapeptide_acetyltransf"/>
</dbReference>
<dbReference type="Proteomes" id="UP000282297">
    <property type="component" value="Chromosome"/>
</dbReference>
<dbReference type="SUPFAM" id="SSF51161">
    <property type="entry name" value="Trimeric LpxA-like enzymes"/>
    <property type="match status" value="1"/>
</dbReference>
<dbReference type="InterPro" id="IPR011004">
    <property type="entry name" value="Trimer_LpxA-like_sf"/>
</dbReference>
<dbReference type="Pfam" id="PF00132">
    <property type="entry name" value="Hexapep"/>
    <property type="match status" value="1"/>
</dbReference>
<dbReference type="GO" id="GO:0016746">
    <property type="term" value="F:acyltransferase activity"/>
    <property type="evidence" value="ECO:0007669"/>
    <property type="project" value="UniProtKB-KW"/>
</dbReference>
<dbReference type="EMBL" id="CP034171">
    <property type="protein sequence ID" value="AZI21479.1"/>
    <property type="molecule type" value="Genomic_DNA"/>
</dbReference>
<dbReference type="CDD" id="cd04647">
    <property type="entry name" value="LbH_MAT_like"/>
    <property type="match status" value="1"/>
</dbReference>
<dbReference type="AlphaFoldDB" id="A0A3G8WLK6"/>